<proteinExistence type="predicted"/>
<protein>
    <submittedName>
        <fullName evidence="1">Uncharacterized protein</fullName>
    </submittedName>
</protein>
<sequence>MQVQRDQNGDFTFDPAALADRFQLSSDDLRRNIRRGVVTSTVERGEGEDAGTCRLRVKIGNRVWTAILNSEDRVISEEMTFYRASSCTEIKLASDGS</sequence>
<evidence type="ECO:0000313" key="2">
    <source>
        <dbReference type="Proteomes" id="UP000231987"/>
    </source>
</evidence>
<dbReference type="EMBL" id="NJGD01000012">
    <property type="protein sequence ID" value="PJR13105.1"/>
    <property type="molecule type" value="Genomic_DNA"/>
</dbReference>
<organism evidence="1 2">
    <name type="scientific">Rhizobium meliloti</name>
    <name type="common">Ensifer meliloti</name>
    <name type="synonym">Sinorhizobium meliloti</name>
    <dbReference type="NCBI Taxonomy" id="382"/>
    <lineage>
        <taxon>Bacteria</taxon>
        <taxon>Pseudomonadati</taxon>
        <taxon>Pseudomonadota</taxon>
        <taxon>Alphaproteobacteria</taxon>
        <taxon>Hyphomicrobiales</taxon>
        <taxon>Rhizobiaceae</taxon>
        <taxon>Sinorhizobium/Ensifer group</taxon>
        <taxon>Sinorhizobium</taxon>
    </lineage>
</organism>
<comment type="caution">
    <text evidence="1">The sequence shown here is derived from an EMBL/GenBank/DDBJ whole genome shotgun (WGS) entry which is preliminary data.</text>
</comment>
<name>A0A2J0YXV5_RHIML</name>
<reference evidence="1 2" key="1">
    <citation type="submission" date="2017-06" db="EMBL/GenBank/DDBJ databases">
        <title>Ensifer strains isolated from leguminous trees and herbs display diverse denitrification phenotypes with some acting as strong N2O sinks.</title>
        <authorList>
            <person name="Woliy K."/>
            <person name="Mania D."/>
            <person name="Bakken L.R."/>
            <person name="Frostegard A."/>
        </authorList>
    </citation>
    <scope>NUCLEOTIDE SEQUENCE [LARGE SCALE GENOMIC DNA]</scope>
    <source>
        <strain evidence="1 2">AC50a</strain>
    </source>
</reference>
<evidence type="ECO:0000313" key="1">
    <source>
        <dbReference type="EMBL" id="PJR13105.1"/>
    </source>
</evidence>
<dbReference type="InterPro" id="IPR045389">
    <property type="entry name" value="DUF6522"/>
</dbReference>
<dbReference type="Proteomes" id="UP000231987">
    <property type="component" value="Unassembled WGS sequence"/>
</dbReference>
<dbReference type="AlphaFoldDB" id="A0A2J0YXV5"/>
<gene>
    <name evidence="1" type="ORF">CEJ86_22965</name>
</gene>
<accession>A0A2J0YXV5</accession>
<dbReference type="RefSeq" id="WP_100673577.1">
    <property type="nucleotide sequence ID" value="NZ_NJGD01000012.1"/>
</dbReference>
<dbReference type="Pfam" id="PF20132">
    <property type="entry name" value="DUF6522"/>
    <property type="match status" value="1"/>
</dbReference>